<dbReference type="AlphaFoldDB" id="A0A4Z1GDC2"/>
<evidence type="ECO:0000313" key="2">
    <source>
        <dbReference type="EMBL" id="TGO34078.1"/>
    </source>
</evidence>
<proteinExistence type="predicted"/>
<feature type="transmembrane region" description="Helical" evidence="1">
    <location>
        <begin position="48"/>
        <end position="66"/>
    </location>
</feature>
<dbReference type="Proteomes" id="UP000297814">
    <property type="component" value="Unassembled WGS sequence"/>
</dbReference>
<keyword evidence="3" id="KW-1185">Reference proteome</keyword>
<sequence>MSRRDQRQAMIRVMAFAPILARLCPKDRLGLAVKIPYTAVFLPSDHLLLLLQLVLMQMVVGVVIGVDY</sequence>
<protein>
    <submittedName>
        <fullName evidence="2">Uncharacterized protein</fullName>
    </submittedName>
</protein>
<accession>A0A4Z1GDC2</accession>
<comment type="caution">
    <text evidence="2">The sequence shown here is derived from an EMBL/GenBank/DDBJ whole genome shotgun (WGS) entry which is preliminary data.</text>
</comment>
<keyword evidence="1" id="KW-0812">Transmembrane</keyword>
<evidence type="ECO:0000313" key="3">
    <source>
        <dbReference type="Proteomes" id="UP000297814"/>
    </source>
</evidence>
<evidence type="ECO:0000256" key="1">
    <source>
        <dbReference type="SAM" id="Phobius"/>
    </source>
</evidence>
<reference evidence="2 3" key="1">
    <citation type="submission" date="2017-12" db="EMBL/GenBank/DDBJ databases">
        <title>Comparative genomics of Botrytis spp.</title>
        <authorList>
            <person name="Valero-Jimenez C.A."/>
            <person name="Tapia P."/>
            <person name="Veloso J."/>
            <person name="Silva-Moreno E."/>
            <person name="Staats M."/>
            <person name="Valdes J.H."/>
            <person name="Van Kan J.A.L."/>
        </authorList>
    </citation>
    <scope>NUCLEOTIDE SEQUENCE [LARGE SCALE GENOMIC DNA]</scope>
    <source>
        <strain evidence="2 3">Bh0001</strain>
    </source>
</reference>
<keyword evidence="1" id="KW-1133">Transmembrane helix</keyword>
<dbReference type="EMBL" id="PQXK01000213">
    <property type="protein sequence ID" value="TGO34078.1"/>
    <property type="molecule type" value="Genomic_DNA"/>
</dbReference>
<keyword evidence="1" id="KW-0472">Membrane</keyword>
<name>A0A4Z1GDC2_9HELO</name>
<organism evidence="2 3">
    <name type="scientific">Botrytis hyacinthi</name>
    <dbReference type="NCBI Taxonomy" id="278943"/>
    <lineage>
        <taxon>Eukaryota</taxon>
        <taxon>Fungi</taxon>
        <taxon>Dikarya</taxon>
        <taxon>Ascomycota</taxon>
        <taxon>Pezizomycotina</taxon>
        <taxon>Leotiomycetes</taxon>
        <taxon>Helotiales</taxon>
        <taxon>Sclerotiniaceae</taxon>
        <taxon>Botrytis</taxon>
    </lineage>
</organism>
<gene>
    <name evidence="2" type="ORF">BHYA_0213g00070</name>
</gene>